<dbReference type="AlphaFoldDB" id="A0A0A9EV61"/>
<organism evidence="1">
    <name type="scientific">Arundo donax</name>
    <name type="common">Giant reed</name>
    <name type="synonym">Donax arundinaceus</name>
    <dbReference type="NCBI Taxonomy" id="35708"/>
    <lineage>
        <taxon>Eukaryota</taxon>
        <taxon>Viridiplantae</taxon>
        <taxon>Streptophyta</taxon>
        <taxon>Embryophyta</taxon>
        <taxon>Tracheophyta</taxon>
        <taxon>Spermatophyta</taxon>
        <taxon>Magnoliopsida</taxon>
        <taxon>Liliopsida</taxon>
        <taxon>Poales</taxon>
        <taxon>Poaceae</taxon>
        <taxon>PACMAD clade</taxon>
        <taxon>Arundinoideae</taxon>
        <taxon>Arundineae</taxon>
        <taxon>Arundo</taxon>
    </lineage>
</organism>
<name>A0A0A9EV61_ARUDO</name>
<dbReference type="EMBL" id="GBRH01193919">
    <property type="protein sequence ID" value="JAE03977.1"/>
    <property type="molecule type" value="Transcribed_RNA"/>
</dbReference>
<reference evidence="1" key="1">
    <citation type="submission" date="2014-09" db="EMBL/GenBank/DDBJ databases">
        <authorList>
            <person name="Magalhaes I.L.F."/>
            <person name="Oliveira U."/>
            <person name="Santos F.R."/>
            <person name="Vidigal T.H.D.A."/>
            <person name="Brescovit A.D."/>
            <person name="Santos A.J."/>
        </authorList>
    </citation>
    <scope>NUCLEOTIDE SEQUENCE</scope>
    <source>
        <tissue evidence="1">Shoot tissue taken approximately 20 cm above the soil surface</tissue>
    </source>
</reference>
<accession>A0A0A9EV61</accession>
<proteinExistence type="predicted"/>
<protein>
    <submittedName>
        <fullName evidence="1">Uncharacterized protein</fullName>
    </submittedName>
</protein>
<sequence>MKATATARRQHRACACSRAPW</sequence>
<reference evidence="1" key="2">
    <citation type="journal article" date="2015" name="Data Brief">
        <title>Shoot transcriptome of the giant reed, Arundo donax.</title>
        <authorList>
            <person name="Barrero R.A."/>
            <person name="Guerrero F.D."/>
            <person name="Moolhuijzen P."/>
            <person name="Goolsby J.A."/>
            <person name="Tidwell J."/>
            <person name="Bellgard S.E."/>
            <person name="Bellgard M.I."/>
        </authorList>
    </citation>
    <scope>NUCLEOTIDE SEQUENCE</scope>
    <source>
        <tissue evidence="1">Shoot tissue taken approximately 20 cm above the soil surface</tissue>
    </source>
</reference>
<evidence type="ECO:0000313" key="1">
    <source>
        <dbReference type="EMBL" id="JAE03977.1"/>
    </source>
</evidence>